<protein>
    <submittedName>
        <fullName evidence="7">WD repeat-containing protein 19</fullName>
    </submittedName>
</protein>
<evidence type="ECO:0000256" key="2">
    <source>
        <dbReference type="ARBA" id="ARBA00022574"/>
    </source>
</evidence>
<evidence type="ECO:0000313" key="7">
    <source>
        <dbReference type="EMBL" id="KAL3314093.1"/>
    </source>
</evidence>
<sequence>MQLFRILDTRGVFKNTENQQVENQNVWEQVSIPRGCKLVSLQYGMLSLLDRSNKINSLLLDPDLPVGRQKLKLNCIAVKNASFEQFQSHLATMCMILGRFEDALNTLSSKTDSKTWTKLAKESINAADFRSALHLLPNIRSPSNALVLNSLINCTDIHYCQGMAALQRGRTEEAQQFFLQSNNPAKTVDLYRDLLQWDYALRLAKTLDLNAVPEICYEYASELEQLADYAQVPTVYI</sequence>
<feature type="domain" description="IF140/IFT172/WDR19 TPR" evidence="6">
    <location>
        <begin position="98"/>
        <end position="232"/>
    </location>
</feature>
<dbReference type="Pfam" id="PF24762">
    <property type="entry name" value="TPR_IF140-IFT172"/>
    <property type="match status" value="1"/>
</dbReference>
<evidence type="ECO:0000256" key="1">
    <source>
        <dbReference type="ARBA" id="ARBA00004138"/>
    </source>
</evidence>
<dbReference type="Proteomes" id="UP001626550">
    <property type="component" value="Unassembled WGS sequence"/>
</dbReference>
<evidence type="ECO:0000256" key="3">
    <source>
        <dbReference type="ARBA" id="ARBA00022737"/>
    </source>
</evidence>
<dbReference type="InterPro" id="IPR056168">
    <property type="entry name" value="TPR_IF140/IFT172/WDR19"/>
</dbReference>
<dbReference type="Gene3D" id="1.25.40.470">
    <property type="match status" value="1"/>
</dbReference>
<evidence type="ECO:0000313" key="8">
    <source>
        <dbReference type="Proteomes" id="UP001626550"/>
    </source>
</evidence>
<keyword evidence="5" id="KW-0966">Cell projection</keyword>
<dbReference type="PANTHER" id="PTHR14920">
    <property type="entry name" value="OSMOTIC AVOIDANCE ABNORMAL PROTEIN 1/WD REPEAT MEMBRANE PROTEIN"/>
    <property type="match status" value="1"/>
</dbReference>
<evidence type="ECO:0000256" key="4">
    <source>
        <dbReference type="ARBA" id="ARBA00023069"/>
    </source>
</evidence>
<keyword evidence="3" id="KW-0677">Repeat</keyword>
<organism evidence="7 8">
    <name type="scientific">Cichlidogyrus casuarinus</name>
    <dbReference type="NCBI Taxonomy" id="1844966"/>
    <lineage>
        <taxon>Eukaryota</taxon>
        <taxon>Metazoa</taxon>
        <taxon>Spiralia</taxon>
        <taxon>Lophotrochozoa</taxon>
        <taxon>Platyhelminthes</taxon>
        <taxon>Monogenea</taxon>
        <taxon>Monopisthocotylea</taxon>
        <taxon>Dactylogyridea</taxon>
        <taxon>Ancyrocephalidae</taxon>
        <taxon>Cichlidogyrus</taxon>
    </lineage>
</organism>
<keyword evidence="2" id="KW-0853">WD repeat</keyword>
<dbReference type="PANTHER" id="PTHR14920:SF0">
    <property type="entry name" value="WD REPEAT DOMAIN 19"/>
    <property type="match status" value="1"/>
</dbReference>
<evidence type="ECO:0000259" key="6">
    <source>
        <dbReference type="Pfam" id="PF24762"/>
    </source>
</evidence>
<accession>A0ABD2Q394</accession>
<dbReference type="GO" id="GO:0005929">
    <property type="term" value="C:cilium"/>
    <property type="evidence" value="ECO:0007669"/>
    <property type="project" value="UniProtKB-SubCell"/>
</dbReference>
<comment type="subcellular location">
    <subcellularLocation>
        <location evidence="1">Cell projection</location>
        <location evidence="1">Cilium</location>
    </subcellularLocation>
</comment>
<reference evidence="7 8" key="1">
    <citation type="submission" date="2024-11" db="EMBL/GenBank/DDBJ databases">
        <title>Adaptive evolution of stress response genes in parasites aligns with host niche diversity.</title>
        <authorList>
            <person name="Hahn C."/>
            <person name="Resl P."/>
        </authorList>
    </citation>
    <scope>NUCLEOTIDE SEQUENCE [LARGE SCALE GENOMIC DNA]</scope>
    <source>
        <strain evidence="7">EGGRZ-B1_66</strain>
        <tissue evidence="7">Body</tissue>
    </source>
</reference>
<evidence type="ECO:0000256" key="5">
    <source>
        <dbReference type="ARBA" id="ARBA00023273"/>
    </source>
</evidence>
<proteinExistence type="predicted"/>
<dbReference type="InterPro" id="IPR040379">
    <property type="entry name" value="WDR19/dyf-2"/>
</dbReference>
<dbReference type="EMBL" id="JBJKFK010001098">
    <property type="protein sequence ID" value="KAL3314093.1"/>
    <property type="molecule type" value="Genomic_DNA"/>
</dbReference>
<keyword evidence="8" id="KW-1185">Reference proteome</keyword>
<keyword evidence="4" id="KW-0969">Cilium</keyword>
<comment type="caution">
    <text evidence="7">The sequence shown here is derived from an EMBL/GenBank/DDBJ whole genome shotgun (WGS) entry which is preliminary data.</text>
</comment>
<dbReference type="AlphaFoldDB" id="A0ABD2Q394"/>
<name>A0ABD2Q394_9PLAT</name>
<gene>
    <name evidence="7" type="primary">WDR19_2</name>
    <name evidence="7" type="ORF">Ciccas_007297</name>
</gene>